<keyword evidence="1" id="KW-1133">Transmembrane helix</keyword>
<evidence type="ECO:0008006" key="4">
    <source>
        <dbReference type="Google" id="ProtNLM"/>
    </source>
</evidence>
<evidence type="ECO:0000313" key="3">
    <source>
        <dbReference type="Proteomes" id="UP000192761"/>
    </source>
</evidence>
<dbReference type="OrthoDB" id="4965912at2"/>
<sequence>MTNAQFWGGLLTLFFGGLVVFVVVVVWQSMASANDMADTYQRLQQQGSRVQGAVVAIEQTGNEINNLPVARLVVSYQQDKKSRQASFEQVIPFTAMPRVQPGLKVPLRVDARPDGAVVVDLVRLDHPAE</sequence>
<dbReference type="AlphaFoldDB" id="A0A1W1XK20"/>
<protein>
    <recommendedName>
        <fullName evidence="4">DUF3592 domain-containing protein</fullName>
    </recommendedName>
</protein>
<dbReference type="STRING" id="1121001.SAMN02745857_01731"/>
<keyword evidence="1" id="KW-0472">Membrane</keyword>
<keyword evidence="3" id="KW-1185">Reference proteome</keyword>
<evidence type="ECO:0000256" key="1">
    <source>
        <dbReference type="SAM" id="Phobius"/>
    </source>
</evidence>
<proteinExistence type="predicted"/>
<feature type="transmembrane region" description="Helical" evidence="1">
    <location>
        <begin position="6"/>
        <end position="27"/>
    </location>
</feature>
<name>A0A1W1XK20_9NEIS</name>
<reference evidence="2 3" key="1">
    <citation type="submission" date="2017-04" db="EMBL/GenBank/DDBJ databases">
        <authorList>
            <person name="Afonso C.L."/>
            <person name="Miller P.J."/>
            <person name="Scott M.A."/>
            <person name="Spackman E."/>
            <person name="Goraichik I."/>
            <person name="Dimitrov K.M."/>
            <person name="Suarez D.L."/>
            <person name="Swayne D.E."/>
        </authorList>
    </citation>
    <scope>NUCLEOTIDE SEQUENCE [LARGE SCALE GENOMIC DNA]</scope>
    <source>
        <strain evidence="2 3">DSM 23236</strain>
    </source>
</reference>
<organism evidence="2 3">
    <name type="scientific">Andreprevotia lacus DSM 23236</name>
    <dbReference type="NCBI Taxonomy" id="1121001"/>
    <lineage>
        <taxon>Bacteria</taxon>
        <taxon>Pseudomonadati</taxon>
        <taxon>Pseudomonadota</taxon>
        <taxon>Betaproteobacteria</taxon>
        <taxon>Neisseriales</taxon>
        <taxon>Chitinibacteraceae</taxon>
        <taxon>Andreprevotia</taxon>
    </lineage>
</organism>
<keyword evidence="1" id="KW-0812">Transmembrane</keyword>
<dbReference type="Proteomes" id="UP000192761">
    <property type="component" value="Unassembled WGS sequence"/>
</dbReference>
<dbReference type="EMBL" id="FWXD01000008">
    <property type="protein sequence ID" value="SMC23891.1"/>
    <property type="molecule type" value="Genomic_DNA"/>
</dbReference>
<gene>
    <name evidence="2" type="ORF">SAMN02745857_01731</name>
</gene>
<dbReference type="RefSeq" id="WP_139798742.1">
    <property type="nucleotide sequence ID" value="NZ_FWXD01000008.1"/>
</dbReference>
<evidence type="ECO:0000313" key="2">
    <source>
        <dbReference type="EMBL" id="SMC23891.1"/>
    </source>
</evidence>
<accession>A0A1W1XK20</accession>